<dbReference type="AlphaFoldDB" id="A0A8X7CEI5"/>
<comment type="caution">
    <text evidence="1">The sequence shown here is derived from an EMBL/GenBank/DDBJ whole genome shotgun (WGS) entry which is preliminary data.</text>
</comment>
<accession>A0A8X7CEI5</accession>
<reference evidence="1" key="1">
    <citation type="submission" date="2020-08" db="EMBL/GenBank/DDBJ databases">
        <title>Multicomponent nature underlies the extraordinary mechanical properties of spider dragline silk.</title>
        <authorList>
            <person name="Kono N."/>
            <person name="Nakamura H."/>
            <person name="Mori M."/>
            <person name="Yoshida Y."/>
            <person name="Ohtoshi R."/>
            <person name="Malay A.D."/>
            <person name="Moran D.A.P."/>
            <person name="Tomita M."/>
            <person name="Numata K."/>
            <person name="Arakawa K."/>
        </authorList>
    </citation>
    <scope>NUCLEOTIDE SEQUENCE</scope>
</reference>
<sequence>MGLERIQERRQEELATLLLYLQNSHNISSSTKKSSVLTSTSKIEIFKLSGKILSRILPNFDVETYSDEKQIEDTSHLLEET</sequence>
<name>A0A8X7CEI5_9ARAC</name>
<evidence type="ECO:0000313" key="1">
    <source>
        <dbReference type="EMBL" id="GFY62032.1"/>
    </source>
</evidence>
<protein>
    <submittedName>
        <fullName evidence="1">Uncharacterized protein</fullName>
    </submittedName>
</protein>
<dbReference type="Proteomes" id="UP000886998">
    <property type="component" value="Unassembled WGS sequence"/>
</dbReference>
<keyword evidence="2" id="KW-1185">Reference proteome</keyword>
<dbReference type="EMBL" id="BMAV01014020">
    <property type="protein sequence ID" value="GFY62032.1"/>
    <property type="molecule type" value="Genomic_DNA"/>
</dbReference>
<evidence type="ECO:0000313" key="2">
    <source>
        <dbReference type="Proteomes" id="UP000886998"/>
    </source>
</evidence>
<organism evidence="1 2">
    <name type="scientific">Trichonephila inaurata madagascariensis</name>
    <dbReference type="NCBI Taxonomy" id="2747483"/>
    <lineage>
        <taxon>Eukaryota</taxon>
        <taxon>Metazoa</taxon>
        <taxon>Ecdysozoa</taxon>
        <taxon>Arthropoda</taxon>
        <taxon>Chelicerata</taxon>
        <taxon>Arachnida</taxon>
        <taxon>Araneae</taxon>
        <taxon>Araneomorphae</taxon>
        <taxon>Entelegynae</taxon>
        <taxon>Araneoidea</taxon>
        <taxon>Nephilidae</taxon>
        <taxon>Trichonephila</taxon>
        <taxon>Trichonephila inaurata</taxon>
    </lineage>
</organism>
<gene>
    <name evidence="1" type="ORF">TNIN_153881</name>
</gene>
<proteinExistence type="predicted"/>